<evidence type="ECO:0000256" key="1">
    <source>
        <dbReference type="SAM" id="MobiDB-lite"/>
    </source>
</evidence>
<name>A0A0F6YKU8_9BACT</name>
<proteinExistence type="predicted"/>
<gene>
    <name evidence="2" type="ORF">DB32_004794</name>
</gene>
<dbReference type="EMBL" id="CP011125">
    <property type="protein sequence ID" value="AKF07645.1"/>
    <property type="molecule type" value="Genomic_DNA"/>
</dbReference>
<dbReference type="STRING" id="927083.DB32_004794"/>
<dbReference type="KEGG" id="samy:DB32_004794"/>
<evidence type="ECO:0000313" key="2">
    <source>
        <dbReference type="EMBL" id="AKF07645.1"/>
    </source>
</evidence>
<organism evidence="2 3">
    <name type="scientific">Sandaracinus amylolyticus</name>
    <dbReference type="NCBI Taxonomy" id="927083"/>
    <lineage>
        <taxon>Bacteria</taxon>
        <taxon>Pseudomonadati</taxon>
        <taxon>Myxococcota</taxon>
        <taxon>Polyangia</taxon>
        <taxon>Polyangiales</taxon>
        <taxon>Sandaracinaceae</taxon>
        <taxon>Sandaracinus</taxon>
    </lineage>
</organism>
<dbReference type="AlphaFoldDB" id="A0A0F6YKU8"/>
<feature type="compositionally biased region" description="Low complexity" evidence="1">
    <location>
        <begin position="33"/>
        <end position="78"/>
    </location>
</feature>
<keyword evidence="3" id="KW-1185">Reference proteome</keyword>
<accession>A0A0F6YKU8</accession>
<dbReference type="Proteomes" id="UP000034883">
    <property type="component" value="Chromosome"/>
</dbReference>
<dbReference type="PROSITE" id="PS51257">
    <property type="entry name" value="PROKAR_LIPOPROTEIN"/>
    <property type="match status" value="1"/>
</dbReference>
<protein>
    <submittedName>
        <fullName evidence="2">Uncharacterized protein</fullName>
    </submittedName>
</protein>
<sequence length="289" mass="28772">MLASMTRTIVVVLAVGLAIGCGDDDGVDRRDASSGIDAGSGSDAGASDDASTTIDAATSADASGGDASTSADGGTSGDATIDGGLVSMPCTASGACDPFDPTSCGESACRRGASGTECRAITTPVRGAGETCTRNDECAAGTLCLNFGDGFHCERMCPEGSIGFCGDGHACSGTIGDACIRVCRPIPAPCDIYAQDCADAADTCTLATHPETRAPYTACRTAGTRARGETCGGEAGTCGHDLICIRTGDTTACRQPCDPEAAVDECTTGESCTGMARTWMVGFCAPVTP</sequence>
<reference evidence="2 3" key="1">
    <citation type="submission" date="2015-03" db="EMBL/GenBank/DDBJ databases">
        <title>Genome assembly of Sandaracinus amylolyticus DSM 53668.</title>
        <authorList>
            <person name="Sharma G."/>
            <person name="Subramanian S."/>
        </authorList>
    </citation>
    <scope>NUCLEOTIDE SEQUENCE [LARGE SCALE GENOMIC DNA]</scope>
    <source>
        <strain evidence="2 3">DSM 53668</strain>
    </source>
</reference>
<evidence type="ECO:0000313" key="3">
    <source>
        <dbReference type="Proteomes" id="UP000034883"/>
    </source>
</evidence>
<feature type="region of interest" description="Disordered" evidence="1">
    <location>
        <begin position="30"/>
        <end position="78"/>
    </location>
</feature>